<dbReference type="Pfam" id="PF03070">
    <property type="entry name" value="TENA_THI-4"/>
    <property type="match status" value="1"/>
</dbReference>
<dbReference type="NCBIfam" id="TIGR02111">
    <property type="entry name" value="PQQ_syn_pqqC"/>
    <property type="match status" value="1"/>
</dbReference>
<evidence type="ECO:0000313" key="7">
    <source>
        <dbReference type="Proteomes" id="UP000482800"/>
    </source>
</evidence>
<keyword evidence="2 4" id="KW-0884">PQQ biosynthesis</keyword>
<evidence type="ECO:0000256" key="3">
    <source>
        <dbReference type="ARBA" id="ARBA00023002"/>
    </source>
</evidence>
<dbReference type="InterPro" id="IPR011845">
    <property type="entry name" value="PqqC"/>
</dbReference>
<dbReference type="EC" id="1.3.3.11" evidence="4"/>
<gene>
    <name evidence="4 6" type="primary">pqqC</name>
    <name evidence="6" type="ORF">Phou_086170</name>
</gene>
<name>A0A6V8KRL1_9ACTN</name>
<evidence type="ECO:0000259" key="5">
    <source>
        <dbReference type="Pfam" id="PF03070"/>
    </source>
</evidence>
<comment type="pathway">
    <text evidence="4">Cofactor biosynthesis; pyrroloquinoline quinone biosynthesis.</text>
</comment>
<sequence length="232" mass="26368">MAVARPRGRDEFAGALRGLGDRYWDRHPFHLRLHTGKCEPDEVRSWVANRWYYQRSLSQKNAAIIANCPLPDVRRRWVERIVFQDGRDGGEGGLGDWLALADAVGLDRSAMLDERHVVRGVRFAVDAYVTFCRTHTWWEGVAAALTELFSPGHMAARITAWRRHYGWIDPAGFAYFESRIPVVRADSAYTLDLVLNHCDTRRRQDAALAALAFKCDVLGAMLDAVDYHGGRR</sequence>
<evidence type="ECO:0000256" key="2">
    <source>
        <dbReference type="ARBA" id="ARBA00022905"/>
    </source>
</evidence>
<dbReference type="InterPro" id="IPR039068">
    <property type="entry name" value="PqqC-like"/>
</dbReference>
<dbReference type="InterPro" id="IPR016084">
    <property type="entry name" value="Haem_Oase-like_multi-hlx"/>
</dbReference>
<accession>A0A6V8KRL1</accession>
<evidence type="ECO:0000256" key="1">
    <source>
        <dbReference type="ARBA" id="ARBA00004948"/>
    </source>
</evidence>
<dbReference type="GO" id="GO:0018189">
    <property type="term" value="P:pyrroloquinoline quinone biosynthetic process"/>
    <property type="evidence" value="ECO:0007669"/>
    <property type="project" value="UniProtKB-UniRule"/>
</dbReference>
<dbReference type="PANTHER" id="PTHR40279">
    <property type="entry name" value="PQQC-LIKE PROTEIN"/>
    <property type="match status" value="1"/>
</dbReference>
<dbReference type="GO" id="GO:0033732">
    <property type="term" value="F:pyrroloquinoline-quinone synthase activity"/>
    <property type="evidence" value="ECO:0007669"/>
    <property type="project" value="UniProtKB-EC"/>
</dbReference>
<comment type="similarity">
    <text evidence="4">Belongs to the PqqC family.</text>
</comment>
<dbReference type="Gene3D" id="1.20.910.10">
    <property type="entry name" value="Heme oxygenase-like"/>
    <property type="match status" value="1"/>
</dbReference>
<proteinExistence type="inferred from homology"/>
<feature type="domain" description="Thiaminase-2/PQQC" evidence="5">
    <location>
        <begin position="16"/>
        <end position="223"/>
    </location>
</feature>
<evidence type="ECO:0000313" key="6">
    <source>
        <dbReference type="EMBL" id="GFJ84437.1"/>
    </source>
</evidence>
<dbReference type="UniPathway" id="UPA00539"/>
<dbReference type="AlphaFoldDB" id="A0A6V8KRL1"/>
<comment type="function">
    <text evidence="4">Ring cyclization and eight-electron oxidation of 3a-(2-amino-2-carboxyethyl)-4,5-dioxo-4,5,6,7,8,9-hexahydroquinoline-7,9-dicarboxylic-acid to PQQ.</text>
</comment>
<protein>
    <recommendedName>
        <fullName evidence="4">Pyrroloquinoline-quinone synthase</fullName>
        <ecNumber evidence="4">1.3.3.11</ecNumber>
    </recommendedName>
    <alternativeName>
        <fullName evidence="4">Coenzyme PQQ synthesis protein C</fullName>
    </alternativeName>
    <alternativeName>
        <fullName evidence="4">Pyrroloquinoline quinone biosynthesis protein C</fullName>
    </alternativeName>
</protein>
<comment type="pathway">
    <text evidence="1">Cofactor biosynthesis; thiamine diphosphate biosynthesis.</text>
</comment>
<reference evidence="6 7" key="1">
    <citation type="submission" date="2020-03" db="EMBL/GenBank/DDBJ databases">
        <title>Whole genome shotgun sequence of Phytohabitans houttuyneae NBRC 108639.</title>
        <authorList>
            <person name="Komaki H."/>
            <person name="Tamura T."/>
        </authorList>
    </citation>
    <scope>NUCLEOTIDE SEQUENCE [LARGE SCALE GENOMIC DNA]</scope>
    <source>
        <strain evidence="6 7">NBRC 108639</strain>
    </source>
</reference>
<dbReference type="Proteomes" id="UP000482800">
    <property type="component" value="Unassembled WGS sequence"/>
</dbReference>
<dbReference type="PANTHER" id="PTHR40279:SF3">
    <property type="entry name" value="4-AMINOBENZOATE SYNTHASE"/>
    <property type="match status" value="1"/>
</dbReference>
<keyword evidence="3 4" id="KW-0560">Oxidoreductase</keyword>
<comment type="caution">
    <text evidence="6">The sequence shown here is derived from an EMBL/GenBank/DDBJ whole genome shotgun (WGS) entry which is preliminary data.</text>
</comment>
<dbReference type="EMBL" id="BLPF01000003">
    <property type="protein sequence ID" value="GFJ84437.1"/>
    <property type="molecule type" value="Genomic_DNA"/>
</dbReference>
<dbReference type="InterPro" id="IPR004305">
    <property type="entry name" value="Thiaminase-2/PQQC"/>
</dbReference>
<comment type="catalytic activity">
    <reaction evidence="4">
        <text>6-(2-amino-2-carboxyethyl)-7,8-dioxo-1,2,3,4,7,8-hexahydroquinoline-2,4-dicarboxylate + 3 O2 = pyrroloquinoline quinone + 2 H2O2 + 2 H2O + H(+)</text>
        <dbReference type="Rhea" id="RHEA:10692"/>
        <dbReference type="ChEBI" id="CHEBI:15377"/>
        <dbReference type="ChEBI" id="CHEBI:15378"/>
        <dbReference type="ChEBI" id="CHEBI:15379"/>
        <dbReference type="ChEBI" id="CHEBI:16240"/>
        <dbReference type="ChEBI" id="CHEBI:58442"/>
        <dbReference type="ChEBI" id="CHEBI:58778"/>
        <dbReference type="EC" id="1.3.3.11"/>
    </reaction>
</comment>
<dbReference type="HAMAP" id="MF_00654">
    <property type="entry name" value="PQQ_syn_PqqC"/>
    <property type="match status" value="1"/>
</dbReference>
<organism evidence="6 7">
    <name type="scientific">Phytohabitans houttuyneae</name>
    <dbReference type="NCBI Taxonomy" id="1076126"/>
    <lineage>
        <taxon>Bacteria</taxon>
        <taxon>Bacillati</taxon>
        <taxon>Actinomycetota</taxon>
        <taxon>Actinomycetes</taxon>
        <taxon>Micromonosporales</taxon>
        <taxon>Micromonosporaceae</taxon>
    </lineage>
</organism>
<dbReference type="SUPFAM" id="SSF48613">
    <property type="entry name" value="Heme oxygenase-like"/>
    <property type="match status" value="1"/>
</dbReference>
<dbReference type="RefSeq" id="WP_173068245.1">
    <property type="nucleotide sequence ID" value="NZ_BAABGO010000040.1"/>
</dbReference>
<evidence type="ECO:0000256" key="4">
    <source>
        <dbReference type="HAMAP-Rule" id="MF_00654"/>
    </source>
</evidence>
<reference evidence="6 7" key="2">
    <citation type="submission" date="2020-03" db="EMBL/GenBank/DDBJ databases">
        <authorList>
            <person name="Ichikawa N."/>
            <person name="Kimura A."/>
            <person name="Kitahashi Y."/>
            <person name="Uohara A."/>
        </authorList>
    </citation>
    <scope>NUCLEOTIDE SEQUENCE [LARGE SCALE GENOMIC DNA]</scope>
    <source>
        <strain evidence="6 7">NBRC 108639</strain>
    </source>
</reference>
<keyword evidence="7" id="KW-1185">Reference proteome</keyword>